<name>A0A6G0T1G8_APHGL</name>
<dbReference type="AlphaFoldDB" id="A0A6G0T1G8"/>
<keyword evidence="1" id="KW-0812">Transmembrane</keyword>
<dbReference type="EMBL" id="VYZN01000070">
    <property type="protein sequence ID" value="KAE9524248.1"/>
    <property type="molecule type" value="Genomic_DNA"/>
</dbReference>
<organism evidence="2 3">
    <name type="scientific">Aphis glycines</name>
    <name type="common">Soybean aphid</name>
    <dbReference type="NCBI Taxonomy" id="307491"/>
    <lineage>
        <taxon>Eukaryota</taxon>
        <taxon>Metazoa</taxon>
        <taxon>Ecdysozoa</taxon>
        <taxon>Arthropoda</taxon>
        <taxon>Hexapoda</taxon>
        <taxon>Insecta</taxon>
        <taxon>Pterygota</taxon>
        <taxon>Neoptera</taxon>
        <taxon>Paraneoptera</taxon>
        <taxon>Hemiptera</taxon>
        <taxon>Sternorrhyncha</taxon>
        <taxon>Aphidomorpha</taxon>
        <taxon>Aphidoidea</taxon>
        <taxon>Aphididae</taxon>
        <taxon>Aphidini</taxon>
        <taxon>Aphis</taxon>
        <taxon>Aphis</taxon>
    </lineage>
</organism>
<evidence type="ECO:0000313" key="2">
    <source>
        <dbReference type="EMBL" id="KAE9524248.1"/>
    </source>
</evidence>
<keyword evidence="3" id="KW-1185">Reference proteome</keyword>
<gene>
    <name evidence="2" type="ORF">AGLY_015287</name>
</gene>
<comment type="caution">
    <text evidence="2">The sequence shown here is derived from an EMBL/GenBank/DDBJ whole genome shotgun (WGS) entry which is preliminary data.</text>
</comment>
<protein>
    <submittedName>
        <fullName evidence="2">Uncharacterized protein</fullName>
    </submittedName>
</protein>
<evidence type="ECO:0000256" key="1">
    <source>
        <dbReference type="SAM" id="Phobius"/>
    </source>
</evidence>
<feature type="transmembrane region" description="Helical" evidence="1">
    <location>
        <begin position="168"/>
        <end position="191"/>
    </location>
</feature>
<accession>A0A6G0T1G8</accession>
<reference evidence="2 3" key="1">
    <citation type="submission" date="2019-08" db="EMBL/GenBank/DDBJ databases">
        <title>The genome of the soybean aphid Biotype 1, its phylome, world population structure and adaptation to the North American continent.</title>
        <authorList>
            <person name="Giordano R."/>
            <person name="Donthu R.K."/>
            <person name="Hernandez A.G."/>
            <person name="Wright C.L."/>
            <person name="Zimin A.V."/>
        </authorList>
    </citation>
    <scope>NUCLEOTIDE SEQUENCE [LARGE SCALE GENOMIC DNA]</scope>
    <source>
        <tissue evidence="2">Whole aphids</tissue>
    </source>
</reference>
<dbReference type="Proteomes" id="UP000475862">
    <property type="component" value="Unassembled WGS sequence"/>
</dbReference>
<proteinExistence type="predicted"/>
<keyword evidence="1" id="KW-0472">Membrane</keyword>
<keyword evidence="1" id="KW-1133">Transmembrane helix</keyword>
<sequence length="209" mass="24022">MDTGANDHACSSNEKNFLNMSCYANRYHLFQLINLLKLLFKCLKLIIKEKHLIPELQFRYLCTLLSPSSDSSPPPTTNSLSHLVYRYILSLVALIEKMPSQCKIYPHSTLIVVIYINFVEYLNVIQLSFSQFFSQKVNRIHSNFPKHIICLDPGDKIKLNRVSRSDKYFGEVTIIISSCCMVNGFNILFIYSCHGMLGNFCCRSEIFIG</sequence>
<evidence type="ECO:0000313" key="3">
    <source>
        <dbReference type="Proteomes" id="UP000475862"/>
    </source>
</evidence>